<dbReference type="PRINTS" id="PR00452">
    <property type="entry name" value="SH3DOMAIN"/>
</dbReference>
<comment type="subcellular location">
    <subcellularLocation>
        <location evidence="2">Cell membrane</location>
        <topology evidence="2">Multi-pass membrane protein</topology>
    </subcellularLocation>
</comment>
<dbReference type="Pfam" id="PF14604">
    <property type="entry name" value="SH3_9"/>
    <property type="match status" value="1"/>
</dbReference>
<feature type="domain" description="Protein kinase" evidence="21">
    <location>
        <begin position="105"/>
        <end position="370"/>
    </location>
</feature>
<evidence type="ECO:0000313" key="22">
    <source>
        <dbReference type="EMBL" id="KAJ7353601.1"/>
    </source>
</evidence>
<dbReference type="InterPro" id="IPR001245">
    <property type="entry name" value="Ser-Thr/Tyr_kinase_cat_dom"/>
</dbReference>
<dbReference type="SUPFAM" id="SSF50044">
    <property type="entry name" value="SH3-domain"/>
    <property type="match status" value="3"/>
</dbReference>
<keyword evidence="12" id="KW-0067">ATP-binding</keyword>
<dbReference type="CDD" id="cd11855">
    <property type="entry name" value="SH3_Sho1p"/>
    <property type="match status" value="1"/>
</dbReference>
<dbReference type="EC" id="2.7.11.25" evidence="5"/>
<dbReference type="AlphaFoldDB" id="A0AAD7ABH1"/>
<feature type="region of interest" description="Disordered" evidence="19">
    <location>
        <begin position="502"/>
        <end position="524"/>
    </location>
</feature>
<keyword evidence="23" id="KW-1185">Reference proteome</keyword>
<dbReference type="PROSITE" id="PS50011">
    <property type="entry name" value="PROTEIN_KINASE_DOM"/>
    <property type="match status" value="1"/>
</dbReference>
<keyword evidence="8" id="KW-0808">Transferase</keyword>
<reference evidence="22" key="1">
    <citation type="submission" date="2023-03" db="EMBL/GenBank/DDBJ databases">
        <title>Massive genome expansion in bonnet fungi (Mycena s.s.) driven by repeated elements and novel gene families across ecological guilds.</title>
        <authorList>
            <consortium name="Lawrence Berkeley National Laboratory"/>
            <person name="Harder C.B."/>
            <person name="Miyauchi S."/>
            <person name="Viragh M."/>
            <person name="Kuo A."/>
            <person name="Thoen E."/>
            <person name="Andreopoulos B."/>
            <person name="Lu D."/>
            <person name="Skrede I."/>
            <person name="Drula E."/>
            <person name="Henrissat B."/>
            <person name="Morin E."/>
            <person name="Kohler A."/>
            <person name="Barry K."/>
            <person name="LaButti K."/>
            <person name="Morin E."/>
            <person name="Salamov A."/>
            <person name="Lipzen A."/>
            <person name="Mereny Z."/>
            <person name="Hegedus B."/>
            <person name="Baldrian P."/>
            <person name="Stursova M."/>
            <person name="Weitz H."/>
            <person name="Taylor A."/>
            <person name="Grigoriev I.V."/>
            <person name="Nagy L.G."/>
            <person name="Martin F."/>
            <person name="Kauserud H."/>
        </authorList>
    </citation>
    <scope>NUCLEOTIDE SEQUENCE</scope>
    <source>
        <strain evidence="22">CBHHK002</strain>
    </source>
</reference>
<evidence type="ECO:0000256" key="17">
    <source>
        <dbReference type="ARBA" id="ARBA00048329"/>
    </source>
</evidence>
<dbReference type="GO" id="GO:0005524">
    <property type="term" value="F:ATP binding"/>
    <property type="evidence" value="ECO:0007669"/>
    <property type="project" value="UniProtKB-KW"/>
</dbReference>
<evidence type="ECO:0000256" key="7">
    <source>
        <dbReference type="ARBA" id="ARBA00022475"/>
    </source>
</evidence>
<keyword evidence="9" id="KW-0812">Transmembrane</keyword>
<dbReference type="InterPro" id="IPR000719">
    <property type="entry name" value="Prot_kinase_dom"/>
</dbReference>
<feature type="domain" description="SH3" evidence="20">
    <location>
        <begin position="567"/>
        <end position="629"/>
    </location>
</feature>
<dbReference type="GO" id="GO:0005886">
    <property type="term" value="C:plasma membrane"/>
    <property type="evidence" value="ECO:0007669"/>
    <property type="project" value="UniProtKB-SubCell"/>
</dbReference>
<evidence type="ECO:0000256" key="11">
    <source>
        <dbReference type="ARBA" id="ARBA00022777"/>
    </source>
</evidence>
<dbReference type="InterPro" id="IPR001452">
    <property type="entry name" value="SH3_domain"/>
</dbReference>
<dbReference type="GO" id="GO:0004709">
    <property type="term" value="F:MAP kinase kinase kinase activity"/>
    <property type="evidence" value="ECO:0007669"/>
    <property type="project" value="UniProtKB-EC"/>
</dbReference>
<keyword evidence="13" id="KW-1133">Transmembrane helix</keyword>
<keyword evidence="10" id="KW-0547">Nucleotide-binding</keyword>
<dbReference type="InterPro" id="IPR011009">
    <property type="entry name" value="Kinase-like_dom_sf"/>
</dbReference>
<protein>
    <recommendedName>
        <fullName evidence="5">mitogen-activated protein kinase kinase kinase</fullName>
        <ecNumber evidence="5">2.7.11.25</ecNumber>
    </recommendedName>
</protein>
<comment type="cofactor">
    <cofactor evidence="1">
        <name>Mg(2+)</name>
        <dbReference type="ChEBI" id="CHEBI:18420"/>
    </cofactor>
</comment>
<evidence type="ECO:0000256" key="12">
    <source>
        <dbReference type="ARBA" id="ARBA00022840"/>
    </source>
</evidence>
<sequence length="835" mass="92153">MPETSIGATKVKLTNDPKLRAALRADEERIAVFLVSIFSSKSDEETVLRLEGDSAQYFLDVVQETLDRGFMMAQEHNRMALRIIRKLSESCDKLPSSLFIVGVNGRDEHPSFGGGFGDIYRASCGDQRIALKRMRYFIRGSDLRRIRLKFCREALVWKDLHHPNILPFLGIDRDSFPSSLCMVSPWMEHGTVTNYLKTHGYENVDKLLHEIAQGLEYLHSRNIVHGDLRGANILITQDWSACLADFGLSIFSDATSTTSTNRGGSLYWMAPELLDPDSFGLKFVRTPATDVYAFGCVCFELYTDRPPFSSLPEPAALMKVLNGERPERPSDPRTMSDALWRRVSKFWADRPTGRPSTQSVVQTMANSVSLSSQPLRIDASTAHTAPITPVASPGLTPISESFSFIVDDNGDVTPLTSSSSLSLSSAQRKTVPPFISLSADDKPEEDSLRPVLAVANGQDDSVKTVTAALPALQPVRRPLQVPPSLPEVKEWSPSASAGSFIPHFRAMKKTDKPSGDGPSSRKNKWWSLVNGPSFDFPRANTLKETVHTVLPSKTPTRRVSSGADLPVMIEQYEVTYDYSAAPDDPNEISFHQGDIVDLCEKQDPDWWQVRKADGSVGIAPSIYLQQIASVASTQPSFKRKEAPKLPDVLTLPTGAPNGLVPAAANVPTTSAATATVRYEYEPSLPDELLIATGQVLHVLVEYSDGWALCKNRHGLKGMVPQECLGRGDVTQTLDLEKRDFRRSQRMSSMPPQVPSEDPVKYSATPTGRADCGEDPAVLKAKALYKYDASPDDPNEISFRKGEIIDILDKQGKWWQARKNDGSVGIAPSNYLHIVF</sequence>
<name>A0AAD7ABH1_9AGAR</name>
<dbReference type="Pfam" id="PF00018">
    <property type="entry name" value="SH3_1"/>
    <property type="match status" value="2"/>
</dbReference>
<dbReference type="InterPro" id="IPR008266">
    <property type="entry name" value="Tyr_kinase_AS"/>
</dbReference>
<evidence type="ECO:0000256" key="1">
    <source>
        <dbReference type="ARBA" id="ARBA00001946"/>
    </source>
</evidence>
<evidence type="ECO:0000256" key="4">
    <source>
        <dbReference type="ARBA" id="ARBA00009739"/>
    </source>
</evidence>
<keyword evidence="14" id="KW-0346">Stress response</keyword>
<keyword evidence="11 22" id="KW-0418">Kinase</keyword>
<evidence type="ECO:0000256" key="2">
    <source>
        <dbReference type="ARBA" id="ARBA00004651"/>
    </source>
</evidence>
<dbReference type="Gene3D" id="1.10.510.10">
    <property type="entry name" value="Transferase(Phosphotransferase) domain 1"/>
    <property type="match status" value="1"/>
</dbReference>
<dbReference type="PROSITE" id="PS00109">
    <property type="entry name" value="PROTEIN_KINASE_TYR"/>
    <property type="match status" value="1"/>
</dbReference>
<evidence type="ECO:0000259" key="20">
    <source>
        <dbReference type="PROSITE" id="PS50002"/>
    </source>
</evidence>
<comment type="catalytic activity">
    <reaction evidence="17">
        <text>L-seryl-[protein] + ATP = O-phospho-L-seryl-[protein] + ADP + H(+)</text>
        <dbReference type="Rhea" id="RHEA:17989"/>
        <dbReference type="Rhea" id="RHEA-COMP:9863"/>
        <dbReference type="Rhea" id="RHEA-COMP:11604"/>
        <dbReference type="ChEBI" id="CHEBI:15378"/>
        <dbReference type="ChEBI" id="CHEBI:29999"/>
        <dbReference type="ChEBI" id="CHEBI:30616"/>
        <dbReference type="ChEBI" id="CHEBI:83421"/>
        <dbReference type="ChEBI" id="CHEBI:456216"/>
        <dbReference type="EC" id="2.7.11.25"/>
    </reaction>
</comment>
<evidence type="ECO:0000256" key="18">
    <source>
        <dbReference type="PROSITE-ProRule" id="PRU00192"/>
    </source>
</evidence>
<evidence type="ECO:0000256" key="10">
    <source>
        <dbReference type="ARBA" id="ARBA00022741"/>
    </source>
</evidence>
<evidence type="ECO:0000313" key="23">
    <source>
        <dbReference type="Proteomes" id="UP001218218"/>
    </source>
</evidence>
<dbReference type="InterPro" id="IPR035522">
    <property type="entry name" value="Sho1_SH3"/>
</dbReference>
<evidence type="ECO:0000256" key="19">
    <source>
        <dbReference type="SAM" id="MobiDB-lite"/>
    </source>
</evidence>
<dbReference type="InterPro" id="IPR051681">
    <property type="entry name" value="Ser/Thr_Kinases-Pseudokinases"/>
</dbReference>
<keyword evidence="7" id="KW-1003">Cell membrane</keyword>
<evidence type="ECO:0000256" key="3">
    <source>
        <dbReference type="ARBA" id="ARBA00006529"/>
    </source>
</evidence>
<dbReference type="PROSITE" id="PS50002">
    <property type="entry name" value="SH3"/>
    <property type="match status" value="3"/>
</dbReference>
<feature type="domain" description="SH3" evidence="20">
    <location>
        <begin position="669"/>
        <end position="729"/>
    </location>
</feature>
<comment type="caution">
    <text evidence="22">The sequence shown here is derived from an EMBL/GenBank/DDBJ whole genome shotgun (WGS) entry which is preliminary data.</text>
</comment>
<evidence type="ECO:0000256" key="14">
    <source>
        <dbReference type="ARBA" id="ARBA00023016"/>
    </source>
</evidence>
<dbReference type="InterPro" id="IPR036028">
    <property type="entry name" value="SH3-like_dom_sf"/>
</dbReference>
<dbReference type="PANTHER" id="PTHR44329">
    <property type="entry name" value="SERINE/THREONINE-PROTEIN KINASE TNNI3K-RELATED"/>
    <property type="match status" value="1"/>
</dbReference>
<evidence type="ECO:0000256" key="15">
    <source>
        <dbReference type="ARBA" id="ARBA00023136"/>
    </source>
</evidence>
<gene>
    <name evidence="22" type="ORF">DFH08DRAFT_956653</name>
</gene>
<comment type="catalytic activity">
    <reaction evidence="16">
        <text>L-threonyl-[protein] + ATP = O-phospho-L-threonyl-[protein] + ADP + H(+)</text>
        <dbReference type="Rhea" id="RHEA:46608"/>
        <dbReference type="Rhea" id="RHEA-COMP:11060"/>
        <dbReference type="Rhea" id="RHEA-COMP:11605"/>
        <dbReference type="ChEBI" id="CHEBI:15378"/>
        <dbReference type="ChEBI" id="CHEBI:30013"/>
        <dbReference type="ChEBI" id="CHEBI:30616"/>
        <dbReference type="ChEBI" id="CHEBI:61977"/>
        <dbReference type="ChEBI" id="CHEBI:456216"/>
        <dbReference type="EC" id="2.7.11.25"/>
    </reaction>
</comment>
<keyword evidence="15" id="KW-0472">Membrane</keyword>
<feature type="region of interest" description="Disordered" evidence="19">
    <location>
        <begin position="743"/>
        <end position="767"/>
    </location>
</feature>
<comment type="similarity">
    <text evidence="4">Belongs to the SHO1 family.</text>
</comment>
<evidence type="ECO:0000256" key="9">
    <source>
        <dbReference type="ARBA" id="ARBA00022692"/>
    </source>
</evidence>
<feature type="domain" description="SH3" evidence="20">
    <location>
        <begin position="775"/>
        <end position="835"/>
    </location>
</feature>
<dbReference type="Proteomes" id="UP001218218">
    <property type="component" value="Unassembled WGS sequence"/>
</dbReference>
<evidence type="ECO:0000256" key="16">
    <source>
        <dbReference type="ARBA" id="ARBA00047559"/>
    </source>
</evidence>
<organism evidence="22 23">
    <name type="scientific">Mycena albidolilacea</name>
    <dbReference type="NCBI Taxonomy" id="1033008"/>
    <lineage>
        <taxon>Eukaryota</taxon>
        <taxon>Fungi</taxon>
        <taxon>Dikarya</taxon>
        <taxon>Basidiomycota</taxon>
        <taxon>Agaricomycotina</taxon>
        <taxon>Agaricomycetes</taxon>
        <taxon>Agaricomycetidae</taxon>
        <taxon>Agaricales</taxon>
        <taxon>Marasmiineae</taxon>
        <taxon>Mycenaceae</taxon>
        <taxon>Mycena</taxon>
    </lineage>
</organism>
<dbReference type="Pfam" id="PF07714">
    <property type="entry name" value="PK_Tyr_Ser-Thr"/>
    <property type="match status" value="1"/>
</dbReference>
<dbReference type="PANTHER" id="PTHR44329:SF288">
    <property type="entry name" value="MITOGEN-ACTIVATED PROTEIN KINASE KINASE KINASE 20"/>
    <property type="match status" value="1"/>
</dbReference>
<accession>A0AAD7ABH1</accession>
<evidence type="ECO:0000259" key="21">
    <source>
        <dbReference type="PROSITE" id="PS50011"/>
    </source>
</evidence>
<evidence type="ECO:0000256" key="6">
    <source>
        <dbReference type="ARBA" id="ARBA00022443"/>
    </source>
</evidence>
<dbReference type="SMART" id="SM00326">
    <property type="entry name" value="SH3"/>
    <property type="match status" value="3"/>
</dbReference>
<proteinExistence type="inferred from homology"/>
<evidence type="ECO:0000256" key="13">
    <source>
        <dbReference type="ARBA" id="ARBA00022989"/>
    </source>
</evidence>
<dbReference type="EMBL" id="JARIHO010000011">
    <property type="protein sequence ID" value="KAJ7353601.1"/>
    <property type="molecule type" value="Genomic_DNA"/>
</dbReference>
<comment type="similarity">
    <text evidence="3">Belongs to the protein kinase superfamily. STE Ser/Thr protein kinase family. MAP kinase kinase kinase subfamily.</text>
</comment>
<evidence type="ECO:0000256" key="5">
    <source>
        <dbReference type="ARBA" id="ARBA00012406"/>
    </source>
</evidence>
<evidence type="ECO:0000256" key="8">
    <source>
        <dbReference type="ARBA" id="ARBA00022679"/>
    </source>
</evidence>
<dbReference type="Gene3D" id="2.30.30.40">
    <property type="entry name" value="SH3 Domains"/>
    <property type="match status" value="3"/>
</dbReference>
<dbReference type="SUPFAM" id="SSF56112">
    <property type="entry name" value="Protein kinase-like (PK-like)"/>
    <property type="match status" value="1"/>
</dbReference>
<keyword evidence="6 18" id="KW-0728">SH3 domain</keyword>